<dbReference type="InterPro" id="IPR036529">
    <property type="entry name" value="KIX_dom_sf"/>
</dbReference>
<protein>
    <recommendedName>
        <fullName evidence="3">Mediator complex subunit 15 KIX domain-containing protein</fullName>
    </recommendedName>
</protein>
<dbReference type="VEuPathDB" id="FungiDB:SPRG_18455"/>
<dbReference type="Proteomes" id="UP000030745">
    <property type="component" value="Unassembled WGS sequence"/>
</dbReference>
<evidence type="ECO:0000313" key="5">
    <source>
        <dbReference type="Proteomes" id="UP000030745"/>
    </source>
</evidence>
<dbReference type="GO" id="GO:0003712">
    <property type="term" value="F:transcription coregulator activity"/>
    <property type="evidence" value="ECO:0007669"/>
    <property type="project" value="InterPro"/>
</dbReference>
<feature type="domain" description="Mediator complex subunit 15 KIX" evidence="3">
    <location>
        <begin position="7"/>
        <end position="74"/>
    </location>
</feature>
<dbReference type="AlphaFoldDB" id="A0A067BCB9"/>
<proteinExistence type="predicted"/>
<reference evidence="4 5" key="1">
    <citation type="journal article" date="2013" name="PLoS Genet.">
        <title>Distinctive expansion of potential virulence genes in the genome of the oomycete fish pathogen Saprolegnia parasitica.</title>
        <authorList>
            <person name="Jiang R.H."/>
            <person name="de Bruijn I."/>
            <person name="Haas B.J."/>
            <person name="Belmonte R."/>
            <person name="Lobach L."/>
            <person name="Christie J."/>
            <person name="van den Ackerveken G."/>
            <person name="Bottin A."/>
            <person name="Bulone V."/>
            <person name="Diaz-Moreno S.M."/>
            <person name="Dumas B."/>
            <person name="Fan L."/>
            <person name="Gaulin E."/>
            <person name="Govers F."/>
            <person name="Grenville-Briggs L.J."/>
            <person name="Horner N.R."/>
            <person name="Levin J.Z."/>
            <person name="Mammella M."/>
            <person name="Meijer H.J."/>
            <person name="Morris P."/>
            <person name="Nusbaum C."/>
            <person name="Oome S."/>
            <person name="Phillips A.J."/>
            <person name="van Rooyen D."/>
            <person name="Rzeszutek E."/>
            <person name="Saraiva M."/>
            <person name="Secombes C.J."/>
            <person name="Seidl M.F."/>
            <person name="Snel B."/>
            <person name="Stassen J.H."/>
            <person name="Sykes S."/>
            <person name="Tripathy S."/>
            <person name="van den Berg H."/>
            <person name="Vega-Arreguin J.C."/>
            <person name="Wawra S."/>
            <person name="Young S.K."/>
            <person name="Zeng Q."/>
            <person name="Dieguez-Uribeondo J."/>
            <person name="Russ C."/>
            <person name="Tyler B.M."/>
            <person name="van West P."/>
        </authorList>
    </citation>
    <scope>NUCLEOTIDE SEQUENCE [LARGE SCALE GENOMIC DNA]</scope>
    <source>
        <strain evidence="4 5">CBS 223.65</strain>
    </source>
</reference>
<sequence length="75" mass="8864">MATPATAAWRLEISEEMRKTMITEMYHELLRISGENDKQKVWRSAAKFELMLWTQSEDKTTYLTKLQKKIASLKK</sequence>
<dbReference type="KEGG" id="spar:SPRG_18455"/>
<organism evidence="4 5">
    <name type="scientific">Saprolegnia parasitica (strain CBS 223.65)</name>
    <dbReference type="NCBI Taxonomy" id="695850"/>
    <lineage>
        <taxon>Eukaryota</taxon>
        <taxon>Sar</taxon>
        <taxon>Stramenopiles</taxon>
        <taxon>Oomycota</taxon>
        <taxon>Saprolegniomycetes</taxon>
        <taxon>Saprolegniales</taxon>
        <taxon>Saprolegniaceae</taxon>
        <taxon>Saprolegnia</taxon>
    </lineage>
</organism>
<dbReference type="EMBL" id="KK584401">
    <property type="protein sequence ID" value="KDO16009.1"/>
    <property type="molecule type" value="Genomic_DNA"/>
</dbReference>
<dbReference type="Pfam" id="PF16987">
    <property type="entry name" value="KIX_2"/>
    <property type="match status" value="1"/>
</dbReference>
<gene>
    <name evidence="4" type="ORF">SPRG_18455</name>
</gene>
<evidence type="ECO:0000313" key="4">
    <source>
        <dbReference type="EMBL" id="KDO16009.1"/>
    </source>
</evidence>
<evidence type="ECO:0000256" key="2">
    <source>
        <dbReference type="ARBA" id="ARBA00023242"/>
    </source>
</evidence>
<dbReference type="RefSeq" id="XP_012213284.1">
    <property type="nucleotide sequence ID" value="XM_012357894.1"/>
</dbReference>
<dbReference type="GO" id="GO:0005634">
    <property type="term" value="C:nucleus"/>
    <property type="evidence" value="ECO:0007669"/>
    <property type="project" value="UniProtKB-SubCell"/>
</dbReference>
<name>A0A067BCB9_SAPPC</name>
<dbReference type="GO" id="GO:0006355">
    <property type="term" value="P:regulation of DNA-templated transcription"/>
    <property type="evidence" value="ECO:0007669"/>
    <property type="project" value="InterPro"/>
</dbReference>
<dbReference type="OrthoDB" id="168265at2759"/>
<evidence type="ECO:0000256" key="1">
    <source>
        <dbReference type="ARBA" id="ARBA00004123"/>
    </source>
</evidence>
<comment type="subcellular location">
    <subcellularLocation>
        <location evidence="1">Nucleus</location>
    </subcellularLocation>
</comment>
<feature type="non-terminal residue" evidence="4">
    <location>
        <position position="75"/>
    </location>
</feature>
<dbReference type="InterPro" id="IPR036546">
    <property type="entry name" value="MED15_KIX"/>
</dbReference>
<keyword evidence="5" id="KW-1185">Reference proteome</keyword>
<accession>A0A067BCB9</accession>
<evidence type="ECO:0000259" key="3">
    <source>
        <dbReference type="Pfam" id="PF16987"/>
    </source>
</evidence>
<dbReference type="GeneID" id="24139980"/>
<dbReference type="Gene3D" id="1.10.246.20">
    <property type="entry name" value="Coactivator CBP, KIX domain"/>
    <property type="match status" value="1"/>
</dbReference>
<keyword evidence="2" id="KW-0539">Nucleus</keyword>